<dbReference type="Pfam" id="PF13520">
    <property type="entry name" value="AA_permease_2"/>
    <property type="match status" value="1"/>
</dbReference>
<dbReference type="InterPro" id="IPR002293">
    <property type="entry name" value="AA/rel_permease1"/>
</dbReference>
<dbReference type="AlphaFoldDB" id="A0A150GG94"/>
<dbReference type="Gene3D" id="1.20.1740.10">
    <property type="entry name" value="Amino acid/polyamine transporter I"/>
    <property type="match status" value="1"/>
</dbReference>
<evidence type="ECO:0008006" key="10">
    <source>
        <dbReference type="Google" id="ProtNLM"/>
    </source>
</evidence>
<evidence type="ECO:0000313" key="9">
    <source>
        <dbReference type="Proteomes" id="UP000075714"/>
    </source>
</evidence>
<feature type="transmembrane region" description="Helical" evidence="7">
    <location>
        <begin position="430"/>
        <end position="449"/>
    </location>
</feature>
<keyword evidence="5 7" id="KW-0472">Membrane</keyword>
<evidence type="ECO:0000256" key="4">
    <source>
        <dbReference type="ARBA" id="ARBA00022989"/>
    </source>
</evidence>
<sequence>MLTADSKVGGSAEHAHSGGPAGTASLRRQTSVARSGSARALHKRRGNTDTVKLLMLGYRQELAREFTLFNCFGSSFTALSSLTAIGGTYGIGLTYGGPVVMMWGWLVVMLFTTSVGLSMAELASAYPTSGALYYWSYKLAPARFKNLACWLTAWVLTMGQAAFSASNFFTFVYLVTTAAEVQYGVRFRDIHRLLILWGTLGVIGLLNCGSARLTAFMTTLGTLWHIVALAAFCVAVPLLAPERNTAQPHSDVTGIDSPVYTTLVGLLMAQWTLTGYDGSAHVAEETVSAEVNVPRAILLTIAGVGASGYAFVASLTFVKLDPYILFDPSNETGGKNLVLQILIEMTKAAYGGPVGGVALFTIPIVGTFFCSYQSIANNSRMLYAFARDNGVPLASYAKRVHPRTQAPVYGVLYMLFLTSLLSTPMCFNSYIFNAVTSFAVVGCYLAYSLPVLCKLSTGSRYFLAGPFTLGPCLSYANNLVTLAWVLTVTVLFTLPQYYPITLINMNWSSPILALALAFSLGW</sequence>
<accession>A0A150GG94</accession>
<keyword evidence="9" id="KW-1185">Reference proteome</keyword>
<dbReference type="GO" id="GO:0022857">
    <property type="term" value="F:transmembrane transporter activity"/>
    <property type="evidence" value="ECO:0007669"/>
    <property type="project" value="InterPro"/>
</dbReference>
<evidence type="ECO:0000256" key="1">
    <source>
        <dbReference type="ARBA" id="ARBA00004141"/>
    </source>
</evidence>
<dbReference type="PIRSF" id="PIRSF006060">
    <property type="entry name" value="AA_transporter"/>
    <property type="match status" value="1"/>
</dbReference>
<name>A0A150GG94_GONPE</name>
<feature type="transmembrane region" description="Helical" evidence="7">
    <location>
        <begin position="296"/>
        <end position="318"/>
    </location>
</feature>
<evidence type="ECO:0000256" key="5">
    <source>
        <dbReference type="ARBA" id="ARBA00023136"/>
    </source>
</evidence>
<reference evidence="9" key="1">
    <citation type="journal article" date="2016" name="Nat. Commun.">
        <title>The Gonium pectorale genome demonstrates co-option of cell cycle regulation during the evolution of multicellularity.</title>
        <authorList>
            <person name="Hanschen E.R."/>
            <person name="Marriage T.N."/>
            <person name="Ferris P.J."/>
            <person name="Hamaji T."/>
            <person name="Toyoda A."/>
            <person name="Fujiyama A."/>
            <person name="Neme R."/>
            <person name="Noguchi H."/>
            <person name="Minakuchi Y."/>
            <person name="Suzuki M."/>
            <person name="Kawai-Toyooka H."/>
            <person name="Smith D.R."/>
            <person name="Sparks H."/>
            <person name="Anderson J."/>
            <person name="Bakaric R."/>
            <person name="Luria V."/>
            <person name="Karger A."/>
            <person name="Kirschner M.W."/>
            <person name="Durand P.M."/>
            <person name="Michod R.E."/>
            <person name="Nozaki H."/>
            <person name="Olson B.J."/>
        </authorList>
    </citation>
    <scope>NUCLEOTIDE SEQUENCE [LARGE SCALE GENOMIC DNA]</scope>
    <source>
        <strain evidence="9">NIES-2863</strain>
    </source>
</reference>
<evidence type="ECO:0000256" key="3">
    <source>
        <dbReference type="ARBA" id="ARBA00022692"/>
    </source>
</evidence>
<proteinExistence type="predicted"/>
<keyword evidence="2" id="KW-0813">Transport</keyword>
<protein>
    <recommendedName>
        <fullName evidence="10">Amino acid permease/ SLC12A domain-containing protein</fullName>
    </recommendedName>
</protein>
<feature type="transmembrane region" description="Helical" evidence="7">
    <location>
        <begin position="406"/>
        <end position="424"/>
    </location>
</feature>
<evidence type="ECO:0000256" key="2">
    <source>
        <dbReference type="ARBA" id="ARBA00022448"/>
    </source>
</evidence>
<dbReference type="Proteomes" id="UP000075714">
    <property type="component" value="Unassembled WGS sequence"/>
</dbReference>
<evidence type="ECO:0000313" key="8">
    <source>
        <dbReference type="EMBL" id="KXZ48834.1"/>
    </source>
</evidence>
<feature type="transmembrane region" description="Helical" evidence="7">
    <location>
        <begin position="222"/>
        <end position="239"/>
    </location>
</feature>
<comment type="subcellular location">
    <subcellularLocation>
        <location evidence="1">Membrane</location>
        <topology evidence="1">Multi-pass membrane protein</topology>
    </subcellularLocation>
</comment>
<evidence type="ECO:0000256" key="7">
    <source>
        <dbReference type="SAM" id="Phobius"/>
    </source>
</evidence>
<dbReference type="STRING" id="33097.A0A150GG94"/>
<dbReference type="PANTHER" id="PTHR45649:SF26">
    <property type="entry name" value="OS04G0435100 PROTEIN"/>
    <property type="match status" value="1"/>
</dbReference>
<dbReference type="PANTHER" id="PTHR45649">
    <property type="entry name" value="AMINO-ACID PERMEASE BAT1"/>
    <property type="match status" value="1"/>
</dbReference>
<keyword evidence="3 7" id="KW-0812">Transmembrane</keyword>
<feature type="transmembrane region" description="Helical" evidence="7">
    <location>
        <begin position="147"/>
        <end position="174"/>
    </location>
</feature>
<dbReference type="OrthoDB" id="3257095at2759"/>
<feature type="transmembrane region" description="Helical" evidence="7">
    <location>
        <begin position="194"/>
        <end position="215"/>
    </location>
</feature>
<feature type="region of interest" description="Disordered" evidence="6">
    <location>
        <begin position="1"/>
        <end position="29"/>
    </location>
</feature>
<dbReference type="EMBL" id="LSYV01000026">
    <property type="protein sequence ID" value="KXZ48834.1"/>
    <property type="molecule type" value="Genomic_DNA"/>
</dbReference>
<gene>
    <name evidence="8" type="ORF">GPECTOR_25g419</name>
</gene>
<evidence type="ECO:0000256" key="6">
    <source>
        <dbReference type="SAM" id="MobiDB-lite"/>
    </source>
</evidence>
<organism evidence="8 9">
    <name type="scientific">Gonium pectorale</name>
    <name type="common">Green alga</name>
    <dbReference type="NCBI Taxonomy" id="33097"/>
    <lineage>
        <taxon>Eukaryota</taxon>
        <taxon>Viridiplantae</taxon>
        <taxon>Chlorophyta</taxon>
        <taxon>core chlorophytes</taxon>
        <taxon>Chlorophyceae</taxon>
        <taxon>CS clade</taxon>
        <taxon>Chlamydomonadales</taxon>
        <taxon>Volvocaceae</taxon>
        <taxon>Gonium</taxon>
    </lineage>
</organism>
<feature type="transmembrane region" description="Helical" evidence="7">
    <location>
        <begin position="461"/>
        <end position="485"/>
    </location>
</feature>
<keyword evidence="4 7" id="KW-1133">Transmembrane helix</keyword>
<comment type="caution">
    <text evidence="8">The sequence shown here is derived from an EMBL/GenBank/DDBJ whole genome shotgun (WGS) entry which is preliminary data.</text>
</comment>
<feature type="transmembrane region" description="Helical" evidence="7">
    <location>
        <begin position="103"/>
        <end position="126"/>
    </location>
</feature>
<feature type="transmembrane region" description="Helical" evidence="7">
    <location>
        <begin position="497"/>
        <end position="520"/>
    </location>
</feature>
<dbReference type="GO" id="GO:0016020">
    <property type="term" value="C:membrane"/>
    <property type="evidence" value="ECO:0007669"/>
    <property type="project" value="UniProtKB-SubCell"/>
</dbReference>
<feature type="transmembrane region" description="Helical" evidence="7">
    <location>
        <begin position="354"/>
        <end position="372"/>
    </location>
</feature>